<dbReference type="AlphaFoldDB" id="A0A368F1F4"/>
<dbReference type="InterPro" id="IPR036397">
    <property type="entry name" value="RNaseH_sf"/>
</dbReference>
<sequence length="535" mass="60144">MIRLNVLLRAPLCNDLGTVIRSLTFERLRVPTEGLYEAVPTSHPDAVGRPPKLDSQARTIIGRVRTFFEELKRQIGDEGRGTIFSSPPQLTALACGVSLATVYNVSSSGDSTHRLLPRRRKTLDRNSKLRRAVVMKRYGEQWGDIVRHFIHNKLKQEQDVTITQLCSELPEAYPTFRMSPKTLHTFLKGLGFSYKINRGQRFIFERPDLVKKRATYLSTIEQARSEGQCLVFIDETWVFDCMTKRRGWNDNTIPRFAPASTLEEFSCGRTAGKNKGSRAIVISAITEEGVVPGCTKVIVSGRSTVDQDYHRDMNHAMFEGWLRESLPHMIEVAAGRRLSLVMDNAPYHSRQLEKVPTRSSTKAVIEDYLRSKGIEVAANCTKADLLEELQHFVGSRGGVAAVRSYAVENICAEFGVAVIRLPPYHCFFNPIEMCWSQMKGHLTKLGKPTDALQTVKSRTLDWMGCVPTSLCKKWCDHVVGEEEAARLKIAVDLNNNVGDSGEVWSSDESSSSYEDLSEVSDVEMEQVSLYEGDLE</sequence>
<evidence type="ECO:0000256" key="1">
    <source>
        <dbReference type="SAM" id="MobiDB-lite"/>
    </source>
</evidence>
<evidence type="ECO:0000259" key="2">
    <source>
        <dbReference type="Pfam" id="PF13358"/>
    </source>
</evidence>
<dbReference type="PANTHER" id="PTHR33939:SF1">
    <property type="entry name" value="DUF4371 DOMAIN-CONTAINING PROTEIN"/>
    <property type="match status" value="1"/>
</dbReference>
<reference evidence="3 4" key="1">
    <citation type="submission" date="2014-10" db="EMBL/GenBank/DDBJ databases">
        <title>Draft genome of the hookworm Ancylostoma caninum.</title>
        <authorList>
            <person name="Mitreva M."/>
        </authorList>
    </citation>
    <scope>NUCLEOTIDE SEQUENCE [LARGE SCALE GENOMIC DNA]</scope>
    <source>
        <strain evidence="3 4">Baltimore</strain>
    </source>
</reference>
<feature type="compositionally biased region" description="Low complexity" evidence="1">
    <location>
        <begin position="500"/>
        <end position="514"/>
    </location>
</feature>
<dbReference type="PANTHER" id="PTHR33939">
    <property type="entry name" value="PROTEIN CBG22215"/>
    <property type="match status" value="1"/>
</dbReference>
<keyword evidence="4" id="KW-1185">Reference proteome</keyword>
<accession>A0A368F1F4</accession>
<dbReference type="InterPro" id="IPR038717">
    <property type="entry name" value="Tc1-like_DDE_dom"/>
</dbReference>
<feature type="domain" description="Tc1-like transposase DDE" evidence="2">
    <location>
        <begin position="273"/>
        <end position="444"/>
    </location>
</feature>
<dbReference type="GO" id="GO:0003676">
    <property type="term" value="F:nucleic acid binding"/>
    <property type="evidence" value="ECO:0007669"/>
    <property type="project" value="InterPro"/>
</dbReference>
<comment type="caution">
    <text evidence="3">The sequence shown here is derived from an EMBL/GenBank/DDBJ whole genome shotgun (WGS) entry which is preliminary data.</text>
</comment>
<dbReference type="Gene3D" id="3.30.420.10">
    <property type="entry name" value="Ribonuclease H-like superfamily/Ribonuclease H"/>
    <property type="match status" value="1"/>
</dbReference>
<protein>
    <recommendedName>
        <fullName evidence="2">Tc1-like transposase DDE domain-containing protein</fullName>
    </recommendedName>
</protein>
<organism evidence="3 4">
    <name type="scientific">Ancylostoma caninum</name>
    <name type="common">Dog hookworm</name>
    <dbReference type="NCBI Taxonomy" id="29170"/>
    <lineage>
        <taxon>Eukaryota</taxon>
        <taxon>Metazoa</taxon>
        <taxon>Ecdysozoa</taxon>
        <taxon>Nematoda</taxon>
        <taxon>Chromadorea</taxon>
        <taxon>Rhabditida</taxon>
        <taxon>Rhabditina</taxon>
        <taxon>Rhabditomorpha</taxon>
        <taxon>Strongyloidea</taxon>
        <taxon>Ancylostomatidae</taxon>
        <taxon>Ancylostomatinae</taxon>
        <taxon>Ancylostoma</taxon>
    </lineage>
</organism>
<proteinExistence type="predicted"/>
<dbReference type="Pfam" id="PF13358">
    <property type="entry name" value="DDE_3"/>
    <property type="match status" value="1"/>
</dbReference>
<feature type="compositionally biased region" description="Acidic residues" evidence="1">
    <location>
        <begin position="515"/>
        <end position="524"/>
    </location>
</feature>
<evidence type="ECO:0000313" key="3">
    <source>
        <dbReference type="EMBL" id="RCN25926.1"/>
    </source>
</evidence>
<dbReference type="Proteomes" id="UP000252519">
    <property type="component" value="Unassembled WGS sequence"/>
</dbReference>
<feature type="region of interest" description="Disordered" evidence="1">
    <location>
        <begin position="500"/>
        <end position="535"/>
    </location>
</feature>
<gene>
    <name evidence="3" type="ORF">ANCCAN_28357</name>
</gene>
<dbReference type="EMBL" id="JOJR01009911">
    <property type="protein sequence ID" value="RCN25926.1"/>
    <property type="molecule type" value="Genomic_DNA"/>
</dbReference>
<evidence type="ECO:0000313" key="4">
    <source>
        <dbReference type="Proteomes" id="UP000252519"/>
    </source>
</evidence>
<name>A0A368F1F4_ANCCA</name>
<dbReference type="OrthoDB" id="5874348at2759"/>